<feature type="region of interest" description="Disordered" evidence="1">
    <location>
        <begin position="60"/>
        <end position="93"/>
    </location>
</feature>
<sequence length="279" mass="30973">MKNIFCILFLLSSSLTFSKAGTILKRSSESETKGQTSPITWFILQQVNALGARLEKLRDKAEKSKENNQALQKDVEDLKKKQGDSESAAESLTEVRKDIKQLRKKVNGFDELKQQIKKLVTQSDAQGTNTVANQNNINNIKTELNRIANKTKAIESTGNNNIGEIGKLRSKLKQSMEAWKKTVDGQITSLQKQVNTAMDKGQSGIFGAHDYPTSRFPASTDIKFNPRFDATPSLVYGLYLYDTSGETNSRLSTSIRVDILTKNNQKWTALSISCLGASS</sequence>
<dbReference type="Proteomes" id="UP000683360">
    <property type="component" value="Unassembled WGS sequence"/>
</dbReference>
<dbReference type="EMBL" id="CAJPWZ010000416">
    <property type="protein sequence ID" value="CAG2192591.1"/>
    <property type="molecule type" value="Genomic_DNA"/>
</dbReference>
<feature type="chain" id="PRO_5035947363" evidence="2">
    <location>
        <begin position="21"/>
        <end position="279"/>
    </location>
</feature>
<accession>A0A8S3QDE1</accession>
<proteinExistence type="predicted"/>
<evidence type="ECO:0000256" key="1">
    <source>
        <dbReference type="SAM" id="MobiDB-lite"/>
    </source>
</evidence>
<protein>
    <submittedName>
        <fullName evidence="3">Uncharacterized protein</fullName>
    </submittedName>
</protein>
<evidence type="ECO:0000313" key="3">
    <source>
        <dbReference type="EMBL" id="CAG2192591.1"/>
    </source>
</evidence>
<reference evidence="3" key="1">
    <citation type="submission" date="2021-03" db="EMBL/GenBank/DDBJ databases">
        <authorList>
            <person name="Bekaert M."/>
        </authorList>
    </citation>
    <scope>NUCLEOTIDE SEQUENCE</scope>
</reference>
<evidence type="ECO:0000256" key="2">
    <source>
        <dbReference type="SAM" id="SignalP"/>
    </source>
</evidence>
<evidence type="ECO:0000313" key="4">
    <source>
        <dbReference type="Proteomes" id="UP000683360"/>
    </source>
</evidence>
<name>A0A8S3QDE1_MYTED</name>
<organism evidence="3 4">
    <name type="scientific">Mytilus edulis</name>
    <name type="common">Blue mussel</name>
    <dbReference type="NCBI Taxonomy" id="6550"/>
    <lineage>
        <taxon>Eukaryota</taxon>
        <taxon>Metazoa</taxon>
        <taxon>Spiralia</taxon>
        <taxon>Lophotrochozoa</taxon>
        <taxon>Mollusca</taxon>
        <taxon>Bivalvia</taxon>
        <taxon>Autobranchia</taxon>
        <taxon>Pteriomorphia</taxon>
        <taxon>Mytilida</taxon>
        <taxon>Mytiloidea</taxon>
        <taxon>Mytilidae</taxon>
        <taxon>Mytilinae</taxon>
        <taxon>Mytilus</taxon>
    </lineage>
</organism>
<gene>
    <name evidence="3" type="ORF">MEDL_7746</name>
</gene>
<dbReference type="OrthoDB" id="6109248at2759"/>
<comment type="caution">
    <text evidence="3">The sequence shown here is derived from an EMBL/GenBank/DDBJ whole genome shotgun (WGS) entry which is preliminary data.</text>
</comment>
<feature type="compositionally biased region" description="Basic and acidic residues" evidence="1">
    <location>
        <begin position="73"/>
        <end position="84"/>
    </location>
</feature>
<keyword evidence="2" id="KW-0732">Signal</keyword>
<feature type="signal peptide" evidence="2">
    <location>
        <begin position="1"/>
        <end position="20"/>
    </location>
</feature>
<dbReference type="AlphaFoldDB" id="A0A8S3QDE1"/>
<keyword evidence="4" id="KW-1185">Reference proteome</keyword>